<feature type="region of interest" description="Disordered" evidence="2">
    <location>
        <begin position="451"/>
        <end position="491"/>
    </location>
</feature>
<evidence type="ECO:0000256" key="2">
    <source>
        <dbReference type="SAM" id="MobiDB-lite"/>
    </source>
</evidence>
<proteinExistence type="predicted"/>
<name>A0ABQ9NYW4_9PEZI</name>
<evidence type="ECO:0000313" key="4">
    <source>
        <dbReference type="Proteomes" id="UP001172684"/>
    </source>
</evidence>
<comment type="caution">
    <text evidence="3">The sequence shown here is derived from an EMBL/GenBank/DDBJ whole genome shotgun (WGS) entry which is preliminary data.</text>
</comment>
<reference evidence="3" key="1">
    <citation type="submission" date="2022-10" db="EMBL/GenBank/DDBJ databases">
        <title>Culturing micro-colonial fungi from biological soil crusts in the Mojave desert and describing Neophaeococcomyces mojavensis, and introducing the new genera and species Taxawa tesnikishii.</title>
        <authorList>
            <person name="Kurbessoian T."/>
            <person name="Stajich J.E."/>
        </authorList>
    </citation>
    <scope>NUCLEOTIDE SEQUENCE</scope>
    <source>
        <strain evidence="3">TK_1</strain>
    </source>
</reference>
<feature type="compositionally biased region" description="Polar residues" evidence="2">
    <location>
        <begin position="556"/>
        <end position="570"/>
    </location>
</feature>
<feature type="compositionally biased region" description="Acidic residues" evidence="2">
    <location>
        <begin position="676"/>
        <end position="688"/>
    </location>
</feature>
<protein>
    <submittedName>
        <fullName evidence="3">Uncharacterized protein</fullName>
    </submittedName>
</protein>
<accession>A0ABQ9NYW4</accession>
<feature type="compositionally biased region" description="Polar residues" evidence="2">
    <location>
        <begin position="193"/>
        <end position="203"/>
    </location>
</feature>
<feature type="region of interest" description="Disordered" evidence="2">
    <location>
        <begin position="547"/>
        <end position="577"/>
    </location>
</feature>
<dbReference type="Proteomes" id="UP001172684">
    <property type="component" value="Unassembled WGS sequence"/>
</dbReference>
<dbReference type="EMBL" id="JAPDRL010000013">
    <property type="protein sequence ID" value="KAJ9667317.1"/>
    <property type="molecule type" value="Genomic_DNA"/>
</dbReference>
<feature type="region of interest" description="Disordered" evidence="2">
    <location>
        <begin position="506"/>
        <end position="526"/>
    </location>
</feature>
<keyword evidence="1" id="KW-0175">Coiled coil</keyword>
<evidence type="ECO:0000256" key="1">
    <source>
        <dbReference type="SAM" id="Coils"/>
    </source>
</evidence>
<gene>
    <name evidence="3" type="ORF">H2201_002518</name>
</gene>
<feature type="compositionally biased region" description="Polar residues" evidence="2">
    <location>
        <begin position="159"/>
        <end position="183"/>
    </location>
</feature>
<feature type="region of interest" description="Disordered" evidence="2">
    <location>
        <begin position="159"/>
        <end position="226"/>
    </location>
</feature>
<feature type="coiled-coil region" evidence="1">
    <location>
        <begin position="615"/>
        <end position="663"/>
    </location>
</feature>
<evidence type="ECO:0000313" key="3">
    <source>
        <dbReference type="EMBL" id="KAJ9667317.1"/>
    </source>
</evidence>
<keyword evidence="4" id="KW-1185">Reference proteome</keyword>
<feature type="region of interest" description="Disordered" evidence="2">
    <location>
        <begin position="664"/>
        <end position="688"/>
    </location>
</feature>
<organism evidence="3 4">
    <name type="scientific">Coniosporium apollinis</name>
    <dbReference type="NCBI Taxonomy" id="61459"/>
    <lineage>
        <taxon>Eukaryota</taxon>
        <taxon>Fungi</taxon>
        <taxon>Dikarya</taxon>
        <taxon>Ascomycota</taxon>
        <taxon>Pezizomycotina</taxon>
        <taxon>Dothideomycetes</taxon>
        <taxon>Dothideomycetes incertae sedis</taxon>
        <taxon>Coniosporium</taxon>
    </lineage>
</organism>
<sequence>MPHRKKFKDLEFKSQDMIQRRIKMTEECWNVKLPQAIDQDIRPPGSDPREWGRSIHDELPFLARSTRGNVAQANTLLRSEIIRRRQSIESRFNKHTPYIIGSDIKRATAATIDPANAAPNATEDVDVAESDDDCGEYIPRSSTRVLAIPASPHITRSNFTAVSTTEAEPTRSSGTVTKAQSAIVSKAKRPESSRQQISQQPFQHVSERRAPPVPAAHTDNETHDAEDYKIIRLEHELAQRKVIENESKTKEVEMRLAIARARTRMNGRKRARVSVATDVVDLGSESDDGLEDEVDRRTLANRKGENAEDAVGARTSKQIAALVMASKLTAVVSRHSIFQPATITKFVDMDPKSQRYFEEDVTSIEQHWGCRLIDVVSEEFRPDQEPRNWGFRMIELLERLAKETTGDLLRAQTLIHTEYAERWRRRVRTAARDTPHIIETDLERAIEAAQRANRSRARKPRLAASARVQKTVKRPRTAVATPPKKADTKETPVDFREHISAAAAQLDCSGIPHQPQRQSIPQRRAPTTDIAQLEPRAGTLSLVPPAAAHAEAAETNVPNRPSASNGTAVSTAPEASGEVQLAPAAPANGLEVDQQHSQAVHRASRPVAALRQHLSSRHEEDLEILKLRCELAKRRTNIAKRKTEVAEREAHEAELNLAIAQRRRTGGTRRAGGETEIVDLGEESDGLG</sequence>